<dbReference type="InterPro" id="IPR020449">
    <property type="entry name" value="Tscrpt_reg_AraC-type_HTH"/>
</dbReference>
<evidence type="ECO:0000256" key="2">
    <source>
        <dbReference type="ARBA" id="ARBA00023125"/>
    </source>
</evidence>
<evidence type="ECO:0000256" key="3">
    <source>
        <dbReference type="ARBA" id="ARBA00023163"/>
    </source>
</evidence>
<dbReference type="InterPro" id="IPR050204">
    <property type="entry name" value="AraC_XylS_family_regulators"/>
</dbReference>
<dbReference type="InterPro" id="IPR018060">
    <property type="entry name" value="HTH_AraC"/>
</dbReference>
<keyword evidence="3" id="KW-0804">Transcription</keyword>
<comment type="caution">
    <text evidence="5">The sequence shown here is derived from an EMBL/GenBank/DDBJ whole genome shotgun (WGS) entry which is preliminary data.</text>
</comment>
<organism evidence="5 6">
    <name type="scientific">Paenirhodobacter populi</name>
    <dbReference type="NCBI Taxonomy" id="2306993"/>
    <lineage>
        <taxon>Bacteria</taxon>
        <taxon>Pseudomonadati</taxon>
        <taxon>Pseudomonadota</taxon>
        <taxon>Alphaproteobacteria</taxon>
        <taxon>Rhodobacterales</taxon>
        <taxon>Rhodobacter group</taxon>
        <taxon>Paenirhodobacter</taxon>
    </lineage>
</organism>
<dbReference type="GO" id="GO:0043565">
    <property type="term" value="F:sequence-specific DNA binding"/>
    <property type="evidence" value="ECO:0007669"/>
    <property type="project" value="InterPro"/>
</dbReference>
<dbReference type="Pfam" id="PF12833">
    <property type="entry name" value="HTH_18"/>
    <property type="match status" value="1"/>
</dbReference>
<keyword evidence="2" id="KW-0238">DNA-binding</keyword>
<dbReference type="SMART" id="SM00342">
    <property type="entry name" value="HTH_ARAC"/>
    <property type="match status" value="1"/>
</dbReference>
<dbReference type="SUPFAM" id="SSF46689">
    <property type="entry name" value="Homeodomain-like"/>
    <property type="match status" value="1"/>
</dbReference>
<dbReference type="InterPro" id="IPR009057">
    <property type="entry name" value="Homeodomain-like_sf"/>
</dbReference>
<dbReference type="Gene3D" id="1.10.10.60">
    <property type="entry name" value="Homeodomain-like"/>
    <property type="match status" value="1"/>
</dbReference>
<reference evidence="5 6" key="1">
    <citation type="submission" date="2019-01" db="EMBL/GenBank/DDBJ databases">
        <title>Sinorhodobacter populi sp. nov. isolated from the symptomatic bark tissue of Populus euramericana canker.</title>
        <authorList>
            <person name="Xu G."/>
        </authorList>
    </citation>
    <scope>NUCLEOTIDE SEQUENCE [LARGE SCALE GENOMIC DNA]</scope>
    <source>
        <strain evidence="5 6">2D-5</strain>
    </source>
</reference>
<protein>
    <submittedName>
        <fullName evidence="5">Helix-turn-helix domain-containing protein</fullName>
    </submittedName>
</protein>
<evidence type="ECO:0000259" key="4">
    <source>
        <dbReference type="PROSITE" id="PS01124"/>
    </source>
</evidence>
<dbReference type="Pfam" id="PF07883">
    <property type="entry name" value="Cupin_2"/>
    <property type="match status" value="1"/>
</dbReference>
<dbReference type="EMBL" id="SAUW01000023">
    <property type="protein sequence ID" value="RWR07251.1"/>
    <property type="molecule type" value="Genomic_DNA"/>
</dbReference>
<sequence>MKTSSQDSARIPVFNLFGETGAFPDVIHCERIWDRARLHDWVISPHRHREMAQLFHMGRGAARVRVDGREVRLEDGDFLFVPAQAVHGFAFRQGCEGLVLSFPLTVVTGFAPDALRGRLARPIHGAADPRMLSLLDQIAATFSGTGPFRAPLLIALAQGVLAIAAEIALRKAEQVEPLSQRRMLEFDRLIGAHLGEGWGVEDYASALSITPGHLNRICRAAIGESALRHIEAAVMTEASRLLAFTRLPVAEIGYRLGYADPPYFSRRFRAVRGETPTAYRARFDG</sequence>
<keyword evidence="1" id="KW-0805">Transcription regulation</keyword>
<dbReference type="InterPro" id="IPR047264">
    <property type="entry name" value="Cupin_HpaA-like_N"/>
</dbReference>
<dbReference type="PRINTS" id="PR00032">
    <property type="entry name" value="HTHARAC"/>
</dbReference>
<dbReference type="InterPro" id="IPR014710">
    <property type="entry name" value="RmlC-like_jellyroll"/>
</dbReference>
<name>A0A443INN0_9RHOB</name>
<reference evidence="5 6" key="2">
    <citation type="submission" date="2019-01" db="EMBL/GenBank/DDBJ databases">
        <authorList>
            <person name="Li Y."/>
        </authorList>
    </citation>
    <scope>NUCLEOTIDE SEQUENCE [LARGE SCALE GENOMIC DNA]</scope>
    <source>
        <strain evidence="5 6">2D-5</strain>
    </source>
</reference>
<evidence type="ECO:0000313" key="6">
    <source>
        <dbReference type="Proteomes" id="UP000285710"/>
    </source>
</evidence>
<feature type="domain" description="HTH araC/xylS-type" evidence="4">
    <location>
        <begin position="184"/>
        <end position="282"/>
    </location>
</feature>
<dbReference type="Gene3D" id="2.60.120.10">
    <property type="entry name" value="Jelly Rolls"/>
    <property type="match status" value="1"/>
</dbReference>
<dbReference type="Proteomes" id="UP000285710">
    <property type="component" value="Unassembled WGS sequence"/>
</dbReference>
<keyword evidence="6" id="KW-1185">Reference proteome</keyword>
<dbReference type="SUPFAM" id="SSF51182">
    <property type="entry name" value="RmlC-like cupins"/>
    <property type="match status" value="1"/>
</dbReference>
<gene>
    <name evidence="5" type="ORF">D2T33_17420</name>
</gene>
<dbReference type="InterPro" id="IPR011051">
    <property type="entry name" value="RmlC_Cupin_sf"/>
</dbReference>
<dbReference type="AlphaFoldDB" id="A0A443INN0"/>
<proteinExistence type="predicted"/>
<dbReference type="PANTHER" id="PTHR46796">
    <property type="entry name" value="HTH-TYPE TRANSCRIPTIONAL ACTIVATOR RHAS-RELATED"/>
    <property type="match status" value="1"/>
</dbReference>
<dbReference type="CDD" id="cd06999">
    <property type="entry name" value="cupin_HpaA-like_N"/>
    <property type="match status" value="1"/>
</dbReference>
<accession>A0A443INN0</accession>
<dbReference type="PROSITE" id="PS01124">
    <property type="entry name" value="HTH_ARAC_FAMILY_2"/>
    <property type="match status" value="1"/>
</dbReference>
<dbReference type="GO" id="GO:0003700">
    <property type="term" value="F:DNA-binding transcription factor activity"/>
    <property type="evidence" value="ECO:0007669"/>
    <property type="project" value="InterPro"/>
</dbReference>
<evidence type="ECO:0000313" key="5">
    <source>
        <dbReference type="EMBL" id="RWR07251.1"/>
    </source>
</evidence>
<dbReference type="InterPro" id="IPR013096">
    <property type="entry name" value="Cupin_2"/>
</dbReference>
<evidence type="ECO:0000256" key="1">
    <source>
        <dbReference type="ARBA" id="ARBA00023015"/>
    </source>
</evidence>